<feature type="region of interest" description="Disordered" evidence="1">
    <location>
        <begin position="259"/>
        <end position="283"/>
    </location>
</feature>
<protein>
    <submittedName>
        <fullName evidence="2">Uncharacterized protein</fullName>
    </submittedName>
</protein>
<organism evidence="2 3">
    <name type="scientific">Streblomastix strix</name>
    <dbReference type="NCBI Taxonomy" id="222440"/>
    <lineage>
        <taxon>Eukaryota</taxon>
        <taxon>Metamonada</taxon>
        <taxon>Preaxostyla</taxon>
        <taxon>Oxymonadida</taxon>
        <taxon>Streblomastigidae</taxon>
        <taxon>Streblomastix</taxon>
    </lineage>
</organism>
<reference evidence="2 3" key="1">
    <citation type="submission" date="2019-03" db="EMBL/GenBank/DDBJ databases">
        <title>Single cell metagenomics reveals metabolic interactions within the superorganism composed of flagellate Streblomastix strix and complex community of Bacteroidetes bacteria on its surface.</title>
        <authorList>
            <person name="Treitli S.C."/>
            <person name="Kolisko M."/>
            <person name="Husnik F."/>
            <person name="Keeling P."/>
            <person name="Hampl V."/>
        </authorList>
    </citation>
    <scope>NUCLEOTIDE SEQUENCE [LARGE SCALE GENOMIC DNA]</scope>
    <source>
        <strain evidence="2">ST1C</strain>
    </source>
</reference>
<evidence type="ECO:0000313" key="3">
    <source>
        <dbReference type="Proteomes" id="UP000324800"/>
    </source>
</evidence>
<accession>A0A5J4TAU1</accession>
<evidence type="ECO:0000256" key="1">
    <source>
        <dbReference type="SAM" id="MobiDB-lite"/>
    </source>
</evidence>
<gene>
    <name evidence="2" type="ORF">EZS28_049164</name>
</gene>
<name>A0A5J4TAU1_9EUKA</name>
<comment type="caution">
    <text evidence="2">The sequence shown here is derived from an EMBL/GenBank/DDBJ whole genome shotgun (WGS) entry which is preliminary data.</text>
</comment>
<dbReference type="AlphaFoldDB" id="A0A5J4TAU1"/>
<dbReference type="EMBL" id="SNRW01034815">
    <property type="protein sequence ID" value="KAA6355309.1"/>
    <property type="molecule type" value="Genomic_DNA"/>
</dbReference>
<proteinExistence type="predicted"/>
<dbReference type="Proteomes" id="UP000324800">
    <property type="component" value="Unassembled WGS sequence"/>
</dbReference>
<sequence length="283" mass="32745">MSISSQSQSSSSGTGDKDTTYLDKVRRNVLSLPEFKIREILASLKFQDSGIELQGQDYEVKLFQAEDWHKIKEKDDTMDQKEFKQHELLSVLKEVNKLIKRARAATDLVTCRKPPKHNNQPAQLMLAFVQVFANLETKFQQQYRTLQRVPKQIVKQDWIATLKINLCKYFRKYDTIYMVNMTRALMDTIGQGNLLKTQPSPVIRPRYNNQMLRSLRALPQTDKTHPASVNTLLTRILGYIGKLDQELRKLTAQQVTDLMRSKPEIMSPDQAQSFGRKPTMKPN</sequence>
<evidence type="ECO:0000313" key="2">
    <source>
        <dbReference type="EMBL" id="KAA6355309.1"/>
    </source>
</evidence>